<dbReference type="Gene3D" id="3.40.1740.10">
    <property type="entry name" value="VC0467-like"/>
    <property type="match status" value="1"/>
</dbReference>
<keyword evidence="2" id="KW-1185">Reference proteome</keyword>
<protein>
    <submittedName>
        <fullName evidence="1">Uncharacterized protein</fullName>
    </submittedName>
</protein>
<dbReference type="InterPro" id="IPR003774">
    <property type="entry name" value="AlgH-like"/>
</dbReference>
<evidence type="ECO:0000313" key="2">
    <source>
        <dbReference type="Proteomes" id="UP000822688"/>
    </source>
</evidence>
<dbReference type="PANTHER" id="PTHR31984:SF17">
    <property type="entry name" value="TRANSCRIPTIONAL REGULATOR"/>
    <property type="match status" value="1"/>
</dbReference>
<evidence type="ECO:0000313" key="1">
    <source>
        <dbReference type="EMBL" id="KAG0569346.1"/>
    </source>
</evidence>
<dbReference type="AlphaFoldDB" id="A0A8T0HBY1"/>
<dbReference type="PANTHER" id="PTHR31984">
    <property type="entry name" value="TRANSPORTER, PUTATIVE (DUF179)-RELATED"/>
    <property type="match status" value="1"/>
</dbReference>
<reference evidence="1 2" key="1">
    <citation type="submission" date="2020-06" db="EMBL/GenBank/DDBJ databases">
        <title>WGS assembly of Ceratodon purpureus strain R40.</title>
        <authorList>
            <person name="Carey S.B."/>
            <person name="Jenkins J."/>
            <person name="Shu S."/>
            <person name="Lovell J.T."/>
            <person name="Sreedasyam A."/>
            <person name="Maumus F."/>
            <person name="Tiley G.P."/>
            <person name="Fernandez-Pozo N."/>
            <person name="Barry K."/>
            <person name="Chen C."/>
            <person name="Wang M."/>
            <person name="Lipzen A."/>
            <person name="Daum C."/>
            <person name="Saski C.A."/>
            <person name="Payton A.C."/>
            <person name="Mcbreen J.C."/>
            <person name="Conrad R.E."/>
            <person name="Kollar L.M."/>
            <person name="Olsson S."/>
            <person name="Huttunen S."/>
            <person name="Landis J.B."/>
            <person name="Wickett N.J."/>
            <person name="Johnson M.G."/>
            <person name="Rensing S.A."/>
            <person name="Grimwood J."/>
            <person name="Schmutz J."/>
            <person name="Mcdaniel S.F."/>
        </authorList>
    </citation>
    <scope>NUCLEOTIDE SEQUENCE [LARGE SCALE GENOMIC DNA]</scope>
    <source>
        <strain evidence="1 2">R40</strain>
    </source>
</reference>
<dbReference type="Pfam" id="PF02622">
    <property type="entry name" value="DUF179"/>
    <property type="match status" value="1"/>
</dbReference>
<organism evidence="1 2">
    <name type="scientific">Ceratodon purpureus</name>
    <name type="common">Fire moss</name>
    <name type="synonym">Dicranum purpureum</name>
    <dbReference type="NCBI Taxonomy" id="3225"/>
    <lineage>
        <taxon>Eukaryota</taxon>
        <taxon>Viridiplantae</taxon>
        <taxon>Streptophyta</taxon>
        <taxon>Embryophyta</taxon>
        <taxon>Bryophyta</taxon>
        <taxon>Bryophytina</taxon>
        <taxon>Bryopsida</taxon>
        <taxon>Dicranidae</taxon>
        <taxon>Pseudoditrichales</taxon>
        <taxon>Ditrichaceae</taxon>
        <taxon>Ceratodon</taxon>
    </lineage>
</organism>
<dbReference type="Proteomes" id="UP000822688">
    <property type="component" value="Chromosome 6"/>
</dbReference>
<name>A0A8T0HBY1_CERPU</name>
<dbReference type="SUPFAM" id="SSF143456">
    <property type="entry name" value="VC0467-like"/>
    <property type="match status" value="1"/>
</dbReference>
<accession>A0A8T0HBY1</accession>
<sequence>MKAAHMIIKNMFRRWYCCWFRRIYFRPNWLLGFRMVCLVVRMHLLTDFVGAGWGPGQLEQEVEATVWYLTSCSKRFVLNQCIQLPKPLWNEVMEHMGPPYSDILRRAK</sequence>
<comment type="caution">
    <text evidence="1">The sequence shown here is derived from an EMBL/GenBank/DDBJ whole genome shotgun (WGS) entry which is preliminary data.</text>
</comment>
<proteinExistence type="predicted"/>
<gene>
    <name evidence="1" type="ORF">KC19_6G084100</name>
</gene>
<dbReference type="EMBL" id="CM026427">
    <property type="protein sequence ID" value="KAG0569346.1"/>
    <property type="molecule type" value="Genomic_DNA"/>
</dbReference>